<dbReference type="InterPro" id="IPR001466">
    <property type="entry name" value="Beta-lactam-related"/>
</dbReference>
<dbReference type="PANTHER" id="PTHR46825">
    <property type="entry name" value="D-ALANYL-D-ALANINE-CARBOXYPEPTIDASE/ENDOPEPTIDASE AMPH"/>
    <property type="match status" value="1"/>
</dbReference>
<dbReference type="Gene3D" id="3.40.710.10">
    <property type="entry name" value="DD-peptidase/beta-lactamase superfamily"/>
    <property type="match status" value="1"/>
</dbReference>
<protein>
    <submittedName>
        <fullName evidence="3">Serine hydrolase domain-containing protein</fullName>
        <ecNumber evidence="3">3.-.-.-</ecNumber>
    </submittedName>
</protein>
<accession>A0ABW5HKM1</accession>
<comment type="caution">
    <text evidence="3">The sequence shown here is derived from an EMBL/GenBank/DDBJ whole genome shotgun (WGS) entry which is preliminary data.</text>
</comment>
<dbReference type="PANTHER" id="PTHR46825:SF9">
    <property type="entry name" value="BETA-LACTAMASE-RELATED DOMAIN-CONTAINING PROTEIN"/>
    <property type="match status" value="1"/>
</dbReference>
<dbReference type="EC" id="3.-.-.-" evidence="3"/>
<dbReference type="InterPro" id="IPR012338">
    <property type="entry name" value="Beta-lactam/transpept-like"/>
</dbReference>
<dbReference type="GO" id="GO:0016787">
    <property type="term" value="F:hydrolase activity"/>
    <property type="evidence" value="ECO:0007669"/>
    <property type="project" value="UniProtKB-KW"/>
</dbReference>
<sequence length="467" mass="48465">MDSSAGLGSMASALCWGYCRAGGGNSPRGSYEYSKGLVMHSRKERPETPRRRPVPGAAGADRLAEVLSRLAVRHRVPGAQVAVWSGGETVMVQTGSAGGGRAMREDTRVPVGSVTKAATATLAMMLVADGDLDLDQPAGEILGDARIPGALTLRRLLSHTSGLPSDPADTAGSCRKEVRSAESVCEPGTAFSYSNLGYALAGSLIEEVTGMGWREAVESILLRPLEIEPVYVDSPGIATGHARDGERPLEQLLPPMLDPAGALALSARDLVALGRVHLGKPGLLDVVTASDLHRPVPGAEPFGLADGWGLGLACFGDEDSRWLGHDGTADGTSCHLRIDQSGACVLALTANGAGGADLWLDLVEALPEFDLPRRRLLAADSVAVPMPDGDFGSYRNGAIGYTVRPDAAGGGCLDVDGEIFPELVRYAGGAFTVRDPATGRATPCGRFRGEPGAAAAVEIGGRLARRC</sequence>
<reference evidence="4" key="1">
    <citation type="journal article" date="2019" name="Int. J. Syst. Evol. Microbiol.">
        <title>The Global Catalogue of Microorganisms (GCM) 10K type strain sequencing project: providing services to taxonomists for standard genome sequencing and annotation.</title>
        <authorList>
            <consortium name="The Broad Institute Genomics Platform"/>
            <consortium name="The Broad Institute Genome Sequencing Center for Infectious Disease"/>
            <person name="Wu L."/>
            <person name="Ma J."/>
        </authorList>
    </citation>
    <scope>NUCLEOTIDE SEQUENCE [LARGE SCALE GENOMIC DNA]</scope>
    <source>
        <strain evidence="4">CGMCC 4.7641</strain>
    </source>
</reference>
<feature type="region of interest" description="Disordered" evidence="1">
    <location>
        <begin position="38"/>
        <end position="58"/>
    </location>
</feature>
<evidence type="ECO:0000313" key="3">
    <source>
        <dbReference type="EMBL" id="MFD2473314.1"/>
    </source>
</evidence>
<evidence type="ECO:0000313" key="4">
    <source>
        <dbReference type="Proteomes" id="UP001597483"/>
    </source>
</evidence>
<evidence type="ECO:0000259" key="2">
    <source>
        <dbReference type="Pfam" id="PF00144"/>
    </source>
</evidence>
<organism evidence="3 4">
    <name type="scientific">Amycolatopsis silviterrae</name>
    <dbReference type="NCBI Taxonomy" id="1656914"/>
    <lineage>
        <taxon>Bacteria</taxon>
        <taxon>Bacillati</taxon>
        <taxon>Actinomycetota</taxon>
        <taxon>Actinomycetes</taxon>
        <taxon>Pseudonocardiales</taxon>
        <taxon>Pseudonocardiaceae</taxon>
        <taxon>Amycolatopsis</taxon>
    </lineage>
</organism>
<keyword evidence="3" id="KW-0378">Hydrolase</keyword>
<gene>
    <name evidence="3" type="ORF">ACFSVL_38355</name>
</gene>
<dbReference type="RefSeq" id="WP_378311698.1">
    <property type="nucleotide sequence ID" value="NZ_JBHUKS010000032.1"/>
</dbReference>
<proteinExistence type="predicted"/>
<dbReference type="EMBL" id="JBHUKS010000032">
    <property type="protein sequence ID" value="MFD2473314.1"/>
    <property type="molecule type" value="Genomic_DNA"/>
</dbReference>
<dbReference type="Pfam" id="PF00144">
    <property type="entry name" value="Beta-lactamase"/>
    <property type="match status" value="1"/>
</dbReference>
<feature type="domain" description="Beta-lactamase-related" evidence="2">
    <location>
        <begin position="66"/>
        <end position="355"/>
    </location>
</feature>
<keyword evidence="4" id="KW-1185">Reference proteome</keyword>
<dbReference type="InterPro" id="IPR050491">
    <property type="entry name" value="AmpC-like"/>
</dbReference>
<dbReference type="Proteomes" id="UP001597483">
    <property type="component" value="Unassembled WGS sequence"/>
</dbReference>
<name>A0ABW5HKM1_9PSEU</name>
<evidence type="ECO:0000256" key="1">
    <source>
        <dbReference type="SAM" id="MobiDB-lite"/>
    </source>
</evidence>
<dbReference type="SUPFAM" id="SSF56601">
    <property type="entry name" value="beta-lactamase/transpeptidase-like"/>
    <property type="match status" value="1"/>
</dbReference>